<dbReference type="eggNOG" id="ENOG5030TZZ">
    <property type="taxonomic scope" value="Bacteria"/>
</dbReference>
<dbReference type="Pfam" id="PF13787">
    <property type="entry name" value="HXXEE"/>
    <property type="match status" value="1"/>
</dbReference>
<evidence type="ECO:0000313" key="2">
    <source>
        <dbReference type="EMBL" id="ABW29460.1"/>
    </source>
</evidence>
<reference evidence="2 3" key="1">
    <citation type="journal article" date="2008" name="Proc. Natl. Acad. Sci. U.S.A.">
        <title>Niche adaptation and genome expansion in the chlorophyll d-producing cyanobacterium Acaryochloris marina.</title>
        <authorList>
            <person name="Swingley W.D."/>
            <person name="Chen M."/>
            <person name="Cheung P.C."/>
            <person name="Conrad A.L."/>
            <person name="Dejesa L.C."/>
            <person name="Hao J."/>
            <person name="Honchak B.M."/>
            <person name="Karbach L.E."/>
            <person name="Kurdoglu A."/>
            <person name="Lahiri S."/>
            <person name="Mastrian S.D."/>
            <person name="Miyashita H."/>
            <person name="Page L."/>
            <person name="Ramakrishna P."/>
            <person name="Satoh S."/>
            <person name="Sattley W.M."/>
            <person name="Shimada Y."/>
            <person name="Taylor H.L."/>
            <person name="Tomo T."/>
            <person name="Tsuchiya T."/>
            <person name="Wang Z.T."/>
            <person name="Raymond J."/>
            <person name="Mimuro M."/>
            <person name="Blankenship R.E."/>
            <person name="Touchman J.W."/>
        </authorList>
    </citation>
    <scope>NUCLEOTIDE SEQUENCE [LARGE SCALE GENOMIC DNA]</scope>
    <source>
        <strain evidence="3">MBIC 11017</strain>
    </source>
</reference>
<feature type="transmembrane region" description="Helical" evidence="1">
    <location>
        <begin position="129"/>
        <end position="148"/>
    </location>
</feature>
<dbReference type="InterPro" id="IPR025671">
    <property type="entry name" value="HXXEE"/>
</dbReference>
<proteinExistence type="predicted"/>
<dbReference type="HOGENOM" id="CLU_1675728_0_0_3"/>
<evidence type="ECO:0000256" key="1">
    <source>
        <dbReference type="SAM" id="Phobius"/>
    </source>
</evidence>
<feature type="transmembrane region" description="Helical" evidence="1">
    <location>
        <begin position="45"/>
        <end position="65"/>
    </location>
</feature>
<sequence>MLMAVKDLAIWLVALAIIIHTVEEGWLPEYQKATSKSQVVKSTRFFILENAIIFIFVIALAIAGWRWPILSGILPAIGLTHPFLDHVGLSWKGQKLRPGIWTGLLLMVPFSVWTYSLANTHNLFKLYELVISGAIGFAISIWLYWMVVQEMKSLPK</sequence>
<dbReference type="EMBL" id="CP000828">
    <property type="protein sequence ID" value="ABW29460.1"/>
    <property type="molecule type" value="Genomic_DNA"/>
</dbReference>
<dbReference type="Proteomes" id="UP000000268">
    <property type="component" value="Chromosome"/>
</dbReference>
<keyword evidence="1" id="KW-0472">Membrane</keyword>
<keyword evidence="1" id="KW-0812">Transmembrane</keyword>
<organism evidence="2 3">
    <name type="scientific">Acaryochloris marina (strain MBIC 11017)</name>
    <dbReference type="NCBI Taxonomy" id="329726"/>
    <lineage>
        <taxon>Bacteria</taxon>
        <taxon>Bacillati</taxon>
        <taxon>Cyanobacteriota</taxon>
        <taxon>Cyanophyceae</taxon>
        <taxon>Acaryochloridales</taxon>
        <taxon>Acaryochloridaceae</taxon>
        <taxon>Acaryochloris</taxon>
    </lineage>
</organism>
<keyword evidence="3" id="KW-1185">Reference proteome</keyword>
<dbReference type="AlphaFoldDB" id="B0CG13"/>
<evidence type="ECO:0000313" key="3">
    <source>
        <dbReference type="Proteomes" id="UP000000268"/>
    </source>
</evidence>
<name>B0CG13_ACAM1</name>
<protein>
    <recommendedName>
        <fullName evidence="4">HXXEE domain-containing protein</fullName>
    </recommendedName>
</protein>
<dbReference type="KEGG" id="amr:AM1_4483"/>
<dbReference type="STRING" id="329726.AM1_4483"/>
<feature type="transmembrane region" description="Helical" evidence="1">
    <location>
        <begin position="99"/>
        <end position="117"/>
    </location>
</feature>
<accession>B0CG13</accession>
<gene>
    <name evidence="2" type="ordered locus">AM1_4483</name>
</gene>
<evidence type="ECO:0008006" key="4">
    <source>
        <dbReference type="Google" id="ProtNLM"/>
    </source>
</evidence>
<keyword evidence="1" id="KW-1133">Transmembrane helix</keyword>